<accession>A0ABQ6BCX4</accession>
<comment type="caution">
    <text evidence="1">The sequence shown here is derived from an EMBL/GenBank/DDBJ whole genome shotgun (WGS) entry which is preliminary data.</text>
</comment>
<dbReference type="InterPro" id="IPR052931">
    <property type="entry name" value="Prophage_regulatory_activator"/>
</dbReference>
<keyword evidence="2" id="KW-1185">Reference proteome</keyword>
<dbReference type="Proteomes" id="UP001156905">
    <property type="component" value="Unassembled WGS sequence"/>
</dbReference>
<dbReference type="PANTHER" id="PTHR36154">
    <property type="entry name" value="DNA-BINDING TRANSCRIPTIONAL ACTIVATOR ALPA"/>
    <property type="match status" value="1"/>
</dbReference>
<name>A0ABQ6BCX4_9BRAD</name>
<protein>
    <recommendedName>
        <fullName evidence="3">AlpA family phage regulatory protein</fullName>
    </recommendedName>
</protein>
<organism evidence="1 2">
    <name type="scientific">Bradyrhizobium iriomotense</name>
    <dbReference type="NCBI Taxonomy" id="441950"/>
    <lineage>
        <taxon>Bacteria</taxon>
        <taxon>Pseudomonadati</taxon>
        <taxon>Pseudomonadota</taxon>
        <taxon>Alphaproteobacteria</taxon>
        <taxon>Hyphomicrobiales</taxon>
        <taxon>Nitrobacteraceae</taxon>
        <taxon>Bradyrhizobium</taxon>
    </lineage>
</organism>
<dbReference type="EMBL" id="BSOW01000046">
    <property type="protein sequence ID" value="GLR91366.1"/>
    <property type="molecule type" value="Genomic_DNA"/>
</dbReference>
<dbReference type="PANTHER" id="PTHR36154:SF1">
    <property type="entry name" value="DNA-BINDING TRANSCRIPTIONAL ACTIVATOR ALPA"/>
    <property type="match status" value="1"/>
</dbReference>
<evidence type="ECO:0008006" key="3">
    <source>
        <dbReference type="Google" id="ProtNLM"/>
    </source>
</evidence>
<reference evidence="2" key="1">
    <citation type="journal article" date="2019" name="Int. J. Syst. Evol. Microbiol.">
        <title>The Global Catalogue of Microorganisms (GCM) 10K type strain sequencing project: providing services to taxonomists for standard genome sequencing and annotation.</title>
        <authorList>
            <consortium name="The Broad Institute Genomics Platform"/>
            <consortium name="The Broad Institute Genome Sequencing Center for Infectious Disease"/>
            <person name="Wu L."/>
            <person name="Ma J."/>
        </authorList>
    </citation>
    <scope>NUCLEOTIDE SEQUENCE [LARGE SCALE GENOMIC DNA]</scope>
    <source>
        <strain evidence="2">NBRC 102520</strain>
    </source>
</reference>
<proteinExistence type="predicted"/>
<gene>
    <name evidence="1" type="ORF">GCM10007857_80830</name>
</gene>
<dbReference type="RefSeq" id="WP_284274668.1">
    <property type="nucleotide sequence ID" value="NZ_BSOW01000046.1"/>
</dbReference>
<dbReference type="InterPro" id="IPR010260">
    <property type="entry name" value="AlpA"/>
</dbReference>
<dbReference type="Gene3D" id="1.10.238.160">
    <property type="match status" value="1"/>
</dbReference>
<dbReference type="Pfam" id="PF05930">
    <property type="entry name" value="Phage_AlpA"/>
    <property type="match status" value="1"/>
</dbReference>
<evidence type="ECO:0000313" key="1">
    <source>
        <dbReference type="EMBL" id="GLR91366.1"/>
    </source>
</evidence>
<sequence length="65" mass="7546">MTLRLERIRSVQERTGLCTTEIYRGMREGWFPKNFPISKQSRAWNSEEVDAWIASKIAARTTEAA</sequence>
<evidence type="ECO:0000313" key="2">
    <source>
        <dbReference type="Proteomes" id="UP001156905"/>
    </source>
</evidence>